<evidence type="ECO:0000313" key="2">
    <source>
        <dbReference type="EMBL" id="MFK4640424.1"/>
    </source>
</evidence>
<keyword evidence="1" id="KW-0732">Signal</keyword>
<comment type="caution">
    <text evidence="2">The sequence shown here is derived from an EMBL/GenBank/DDBJ whole genome shotgun (WGS) entry which is preliminary data.</text>
</comment>
<dbReference type="Pfam" id="PF01547">
    <property type="entry name" value="SBP_bac_1"/>
    <property type="match status" value="1"/>
</dbReference>
<gene>
    <name evidence="2" type="ORF">ABIA52_003313</name>
</gene>
<dbReference type="PANTHER" id="PTHR43649:SF12">
    <property type="entry name" value="DIACETYLCHITOBIOSE BINDING PROTEIN DASA"/>
    <property type="match status" value="1"/>
</dbReference>
<feature type="signal peptide" evidence="1">
    <location>
        <begin position="1"/>
        <end position="22"/>
    </location>
</feature>
<reference evidence="2 3" key="1">
    <citation type="submission" date="2024-10" db="EMBL/GenBank/DDBJ databases">
        <title>Novel secondary metabolite-producing bacteria for plant disease control.</title>
        <authorList>
            <person name="Chevrette M."/>
        </authorList>
    </citation>
    <scope>NUCLEOTIDE SEQUENCE [LARGE SCALE GENOMIC DNA]</scope>
    <source>
        <strain evidence="2 3">J30 TE3557</strain>
    </source>
</reference>
<dbReference type="InterPro" id="IPR050490">
    <property type="entry name" value="Bact_solute-bd_prot1"/>
</dbReference>
<keyword evidence="3" id="KW-1185">Reference proteome</keyword>
<proteinExistence type="predicted"/>
<sequence length="445" mass="48477">MKKLLRVAAVAAAAALALTACGGGGNTADPANVSPTGEIKPREISWLLSRPADGAVINIMKKLADDYAKDHPGFALNLITTPDRPSYIQKLETLAAANKLPELFDTDATPFAQQLAKQGKMVDADKLLKSLNLYDNYRPGALDYQRFDDGSLYMIPFQFELEFMWYNKALLEKAGVSVPKSLDDVPAMCTALRKAGITPIAIDGQDQWPLERYVAYQPFREAGPDFVQKLKKGEASFSDAAGQKTVKWMAELGKANCFQDGFSSQGYSDAQNQFTSGQAAMYNIGTWELPSLATDKLNPAVRDNIDFFTLPTTEGAVTAANEFVSPSGIGMAVNSKTYDPLVSDFLKFALEKYPAEYAATGALSPTTDVQTAIPANATPLYKKALETANDLGDKQTMPWDTQLDPTTNGRLQQELVLLVQGDITPEQFTSTMNDAIKQNAPKFFK</sequence>
<protein>
    <submittedName>
        <fullName evidence="2">Raffinose/stachyose/melibiose transport system substrate-binding protein</fullName>
    </submittedName>
</protein>
<accession>A0ABW8NA28</accession>
<dbReference type="EMBL" id="JBIYEW010000003">
    <property type="protein sequence ID" value="MFK4640424.1"/>
    <property type="molecule type" value="Genomic_DNA"/>
</dbReference>
<organism evidence="2 3">
    <name type="scientific">Paenarthrobacter histidinolovorans</name>
    <dbReference type="NCBI Taxonomy" id="43664"/>
    <lineage>
        <taxon>Bacteria</taxon>
        <taxon>Bacillati</taxon>
        <taxon>Actinomycetota</taxon>
        <taxon>Actinomycetes</taxon>
        <taxon>Micrococcales</taxon>
        <taxon>Micrococcaceae</taxon>
        <taxon>Paenarthrobacter</taxon>
    </lineage>
</organism>
<feature type="chain" id="PRO_5046363380" evidence="1">
    <location>
        <begin position="23"/>
        <end position="445"/>
    </location>
</feature>
<dbReference type="Gene3D" id="3.40.190.10">
    <property type="entry name" value="Periplasmic binding protein-like II"/>
    <property type="match status" value="2"/>
</dbReference>
<dbReference type="InterPro" id="IPR006059">
    <property type="entry name" value="SBP"/>
</dbReference>
<dbReference type="PROSITE" id="PS51257">
    <property type="entry name" value="PROKAR_LIPOPROTEIN"/>
    <property type="match status" value="1"/>
</dbReference>
<name>A0ABW8NA28_9MICC</name>
<dbReference type="PANTHER" id="PTHR43649">
    <property type="entry name" value="ARABINOSE-BINDING PROTEIN-RELATED"/>
    <property type="match status" value="1"/>
</dbReference>
<dbReference type="Proteomes" id="UP001620520">
    <property type="component" value="Unassembled WGS sequence"/>
</dbReference>
<evidence type="ECO:0000256" key="1">
    <source>
        <dbReference type="SAM" id="SignalP"/>
    </source>
</evidence>
<dbReference type="RefSeq" id="WP_189021440.1">
    <property type="nucleotide sequence ID" value="NZ_BMPM01000016.1"/>
</dbReference>
<dbReference type="SUPFAM" id="SSF53850">
    <property type="entry name" value="Periplasmic binding protein-like II"/>
    <property type="match status" value="1"/>
</dbReference>
<evidence type="ECO:0000313" key="3">
    <source>
        <dbReference type="Proteomes" id="UP001620520"/>
    </source>
</evidence>